<dbReference type="EMBL" id="CP046457">
    <property type="protein sequence ID" value="QGU00858.1"/>
    <property type="molecule type" value="Genomic_DNA"/>
</dbReference>
<evidence type="ECO:0000256" key="5">
    <source>
        <dbReference type="ARBA" id="ARBA00022755"/>
    </source>
</evidence>
<dbReference type="InterPro" id="IPR028923">
    <property type="entry name" value="SAICAR_synt/ADE2_N"/>
</dbReference>
<name>A0A6I6DQ66_9FIRM</name>
<keyword evidence="3 9" id="KW-0436">Ligase</keyword>
<dbReference type="GO" id="GO:0006189">
    <property type="term" value="P:'de novo' IMP biosynthetic process"/>
    <property type="evidence" value="ECO:0007669"/>
    <property type="project" value="UniProtKB-UniPathway"/>
</dbReference>
<dbReference type="UniPathway" id="UPA00074">
    <property type="reaction ID" value="UER00131"/>
</dbReference>
<dbReference type="Gene3D" id="3.30.200.20">
    <property type="entry name" value="Phosphorylase Kinase, domain 1"/>
    <property type="match status" value="1"/>
</dbReference>
<sequence>MKHVYEGKTKSVYELEDGNYLLKLKDDVTGEDGQIDPGANSVIGELEGMGKASLRMSRYFFEKLNQAGIPTHYIDSNIEENTMTVKPAKFFGEGLEVICRFKAWGSFVKRYGKYVEKGQDLNALVEITLKDDDRGDPLITEEALEQLNLLSIIEYNYLKEITRKIATIIKEDLQAKGLELYDIKFEYGKVNNNITLIDDISGANMRVFKAEEQIDPLDLAKIVVK</sequence>
<dbReference type="AlphaFoldDB" id="A0A6I6DQ66"/>
<dbReference type="GO" id="GO:0005524">
    <property type="term" value="F:ATP binding"/>
    <property type="evidence" value="ECO:0007669"/>
    <property type="project" value="UniProtKB-KW"/>
</dbReference>
<keyword evidence="6" id="KW-0067">ATP-binding</keyword>
<evidence type="ECO:0000256" key="3">
    <source>
        <dbReference type="ARBA" id="ARBA00022598"/>
    </source>
</evidence>
<protein>
    <recommendedName>
        <fullName evidence="2">phosphoribosylaminoimidazolesuccinocarboxamide synthase</fullName>
        <ecNumber evidence="2">6.3.2.6</ecNumber>
    </recommendedName>
</protein>
<keyword evidence="4" id="KW-0547">Nucleotide-binding</keyword>
<keyword evidence="10" id="KW-1185">Reference proteome</keyword>
<evidence type="ECO:0000256" key="4">
    <source>
        <dbReference type="ARBA" id="ARBA00022741"/>
    </source>
</evidence>
<evidence type="ECO:0000313" key="10">
    <source>
        <dbReference type="Proteomes" id="UP000426444"/>
    </source>
</evidence>
<proteinExistence type="predicted"/>
<gene>
    <name evidence="9" type="ORF">SYNTR_2264</name>
</gene>
<dbReference type="Pfam" id="PF01259">
    <property type="entry name" value="SAICAR_synt"/>
    <property type="match status" value="1"/>
</dbReference>
<keyword evidence="5" id="KW-0658">Purine biosynthesis</keyword>
<dbReference type="GO" id="GO:0004639">
    <property type="term" value="F:phosphoribosylaminoimidazolesuccinocarboxamide synthase activity"/>
    <property type="evidence" value="ECO:0007669"/>
    <property type="project" value="UniProtKB-EC"/>
</dbReference>
<reference evidence="10" key="1">
    <citation type="journal article" date="2019" name="Microbiology">
        <title>Complete Genome Sequence of an Uncultured Bacterium of the Candidate Phylum Bipolaricaulota.</title>
        <authorList>
            <person name="Kadnikov V.V."/>
            <person name="Mardanov A.V."/>
            <person name="Beletsky A.V."/>
            <person name="Frank Y.A."/>
            <person name="Karnachuk O.V."/>
            <person name="Ravin N.V."/>
        </authorList>
    </citation>
    <scope>NUCLEOTIDE SEQUENCE [LARGE SCALE GENOMIC DNA]</scope>
</reference>
<comment type="pathway">
    <text evidence="1">Purine metabolism; IMP biosynthesis via de novo pathway; 5-amino-1-(5-phospho-D-ribosyl)imidazole-4-carboxamide from 5-amino-1-(5-phospho-D-ribosyl)imidazole-4-carboxylate: step 1/2.</text>
</comment>
<dbReference type="InterPro" id="IPR050089">
    <property type="entry name" value="SAICAR_synthetase"/>
</dbReference>
<organism evidence="9 10">
    <name type="scientific">Candidatus Syntrophocurvum alkaliphilum</name>
    <dbReference type="NCBI Taxonomy" id="2293317"/>
    <lineage>
        <taxon>Bacteria</taxon>
        <taxon>Bacillati</taxon>
        <taxon>Bacillota</taxon>
        <taxon>Clostridia</taxon>
        <taxon>Eubacteriales</taxon>
        <taxon>Syntrophomonadaceae</taxon>
        <taxon>Candidatus Syntrophocurvum</taxon>
    </lineage>
</organism>
<accession>A0A6I6DQ66</accession>
<dbReference type="RefSeq" id="WP_156204603.1">
    <property type="nucleotide sequence ID" value="NZ_CP046457.1"/>
</dbReference>
<evidence type="ECO:0000256" key="7">
    <source>
        <dbReference type="ARBA" id="ARBA00048475"/>
    </source>
</evidence>
<evidence type="ECO:0000313" key="9">
    <source>
        <dbReference type="EMBL" id="QGU00858.1"/>
    </source>
</evidence>
<dbReference type="OrthoDB" id="9801549at2"/>
<dbReference type="KEGG" id="salq:SYNTR_2264"/>
<dbReference type="EC" id="6.3.2.6" evidence="2"/>
<evidence type="ECO:0000256" key="2">
    <source>
        <dbReference type="ARBA" id="ARBA00012217"/>
    </source>
</evidence>
<evidence type="ECO:0000259" key="8">
    <source>
        <dbReference type="Pfam" id="PF01259"/>
    </source>
</evidence>
<evidence type="ECO:0000256" key="1">
    <source>
        <dbReference type="ARBA" id="ARBA00004672"/>
    </source>
</evidence>
<dbReference type="PANTHER" id="PTHR43599:SF3">
    <property type="entry name" value="SI:DKEY-6E2.2"/>
    <property type="match status" value="1"/>
</dbReference>
<dbReference type="Gene3D" id="3.30.470.20">
    <property type="entry name" value="ATP-grasp fold, B domain"/>
    <property type="match status" value="1"/>
</dbReference>
<feature type="domain" description="SAICAR synthetase/ADE2 N-terminal" evidence="8">
    <location>
        <begin position="4"/>
        <end position="212"/>
    </location>
</feature>
<comment type="catalytic activity">
    <reaction evidence="7">
        <text>5-amino-1-(5-phospho-D-ribosyl)imidazole-4-carboxylate + L-aspartate + ATP = (2S)-2-[5-amino-1-(5-phospho-beta-D-ribosyl)imidazole-4-carboxamido]succinate + ADP + phosphate + 2 H(+)</text>
        <dbReference type="Rhea" id="RHEA:22628"/>
        <dbReference type="ChEBI" id="CHEBI:15378"/>
        <dbReference type="ChEBI" id="CHEBI:29991"/>
        <dbReference type="ChEBI" id="CHEBI:30616"/>
        <dbReference type="ChEBI" id="CHEBI:43474"/>
        <dbReference type="ChEBI" id="CHEBI:58443"/>
        <dbReference type="ChEBI" id="CHEBI:77657"/>
        <dbReference type="ChEBI" id="CHEBI:456216"/>
        <dbReference type="EC" id="6.3.2.6"/>
    </reaction>
</comment>
<dbReference type="SUPFAM" id="SSF56104">
    <property type="entry name" value="SAICAR synthase-like"/>
    <property type="match status" value="1"/>
</dbReference>
<evidence type="ECO:0000256" key="6">
    <source>
        <dbReference type="ARBA" id="ARBA00022840"/>
    </source>
</evidence>
<dbReference type="Proteomes" id="UP000426444">
    <property type="component" value="Chromosome"/>
</dbReference>
<dbReference type="PANTHER" id="PTHR43599">
    <property type="entry name" value="MULTIFUNCTIONAL PROTEIN ADE2"/>
    <property type="match status" value="1"/>
</dbReference>